<protein>
    <submittedName>
        <fullName evidence="1">Uncharacterized protein</fullName>
    </submittedName>
</protein>
<accession>A0A6G1HGG5</accession>
<gene>
    <name evidence="1" type="ORF">K402DRAFT_306600</name>
</gene>
<evidence type="ECO:0000313" key="1">
    <source>
        <dbReference type="EMBL" id="KAF1992119.1"/>
    </source>
</evidence>
<evidence type="ECO:0000313" key="2">
    <source>
        <dbReference type="Proteomes" id="UP000800041"/>
    </source>
</evidence>
<proteinExistence type="predicted"/>
<feature type="non-terminal residue" evidence="1">
    <location>
        <position position="142"/>
    </location>
</feature>
<dbReference type="Proteomes" id="UP000800041">
    <property type="component" value="Unassembled WGS sequence"/>
</dbReference>
<organism evidence="1 2">
    <name type="scientific">Aulographum hederae CBS 113979</name>
    <dbReference type="NCBI Taxonomy" id="1176131"/>
    <lineage>
        <taxon>Eukaryota</taxon>
        <taxon>Fungi</taxon>
        <taxon>Dikarya</taxon>
        <taxon>Ascomycota</taxon>
        <taxon>Pezizomycotina</taxon>
        <taxon>Dothideomycetes</taxon>
        <taxon>Pleosporomycetidae</taxon>
        <taxon>Aulographales</taxon>
        <taxon>Aulographaceae</taxon>
    </lineage>
</organism>
<dbReference type="AlphaFoldDB" id="A0A6G1HGG5"/>
<dbReference type="EMBL" id="ML977138">
    <property type="protein sequence ID" value="KAF1992119.1"/>
    <property type="molecule type" value="Genomic_DNA"/>
</dbReference>
<sequence length="142" mass="16734">CAMCAGHGDPDTGDCMCETKALEQAIAQAEKRWVESWMARIRDWVQHRAVTHVTTQFETLKAQRLQAHKTYLWSIPNFEAWMRYQRRPPLHPYALQQLQRQIADADARLKRGIDADWKTCVIKYPEVLDYFYNQVQVQLPRS</sequence>
<reference evidence="1" key="1">
    <citation type="journal article" date="2020" name="Stud. Mycol.">
        <title>101 Dothideomycetes genomes: a test case for predicting lifestyles and emergence of pathogens.</title>
        <authorList>
            <person name="Haridas S."/>
            <person name="Albert R."/>
            <person name="Binder M."/>
            <person name="Bloem J."/>
            <person name="Labutti K."/>
            <person name="Salamov A."/>
            <person name="Andreopoulos B."/>
            <person name="Baker S."/>
            <person name="Barry K."/>
            <person name="Bills G."/>
            <person name="Bluhm B."/>
            <person name="Cannon C."/>
            <person name="Castanera R."/>
            <person name="Culley D."/>
            <person name="Daum C."/>
            <person name="Ezra D."/>
            <person name="Gonzalez J."/>
            <person name="Henrissat B."/>
            <person name="Kuo A."/>
            <person name="Liang C."/>
            <person name="Lipzen A."/>
            <person name="Lutzoni F."/>
            <person name="Magnuson J."/>
            <person name="Mondo S."/>
            <person name="Nolan M."/>
            <person name="Ohm R."/>
            <person name="Pangilinan J."/>
            <person name="Park H.-J."/>
            <person name="Ramirez L."/>
            <person name="Alfaro M."/>
            <person name="Sun H."/>
            <person name="Tritt A."/>
            <person name="Yoshinaga Y."/>
            <person name="Zwiers L.-H."/>
            <person name="Turgeon B."/>
            <person name="Goodwin S."/>
            <person name="Spatafora J."/>
            <person name="Crous P."/>
            <person name="Grigoriev I."/>
        </authorList>
    </citation>
    <scope>NUCLEOTIDE SEQUENCE</scope>
    <source>
        <strain evidence="1">CBS 113979</strain>
    </source>
</reference>
<dbReference type="OrthoDB" id="5409477at2759"/>
<name>A0A6G1HGG5_9PEZI</name>
<feature type="non-terminal residue" evidence="1">
    <location>
        <position position="1"/>
    </location>
</feature>
<keyword evidence="2" id="KW-1185">Reference proteome</keyword>